<organism evidence="9 10">
    <name type="scientific">Monosporascus ibericus</name>
    <dbReference type="NCBI Taxonomy" id="155417"/>
    <lineage>
        <taxon>Eukaryota</taxon>
        <taxon>Fungi</taxon>
        <taxon>Dikarya</taxon>
        <taxon>Ascomycota</taxon>
        <taxon>Pezizomycotina</taxon>
        <taxon>Sordariomycetes</taxon>
        <taxon>Xylariomycetidae</taxon>
        <taxon>Xylariales</taxon>
        <taxon>Xylariales incertae sedis</taxon>
        <taxon>Monosporascus</taxon>
    </lineage>
</organism>
<feature type="transmembrane region" description="Helical" evidence="7">
    <location>
        <begin position="161"/>
        <end position="181"/>
    </location>
</feature>
<dbReference type="OrthoDB" id="10021397at2759"/>
<keyword evidence="4 7" id="KW-1133">Transmembrane helix</keyword>
<dbReference type="InterPro" id="IPR036259">
    <property type="entry name" value="MFS_trans_sf"/>
</dbReference>
<dbReference type="Pfam" id="PF07690">
    <property type="entry name" value="MFS_1"/>
    <property type="match status" value="1"/>
</dbReference>
<feature type="region of interest" description="Disordered" evidence="6">
    <location>
        <begin position="1"/>
        <end position="20"/>
    </location>
</feature>
<evidence type="ECO:0000256" key="7">
    <source>
        <dbReference type="SAM" id="Phobius"/>
    </source>
</evidence>
<feature type="transmembrane region" description="Helical" evidence="7">
    <location>
        <begin position="233"/>
        <end position="250"/>
    </location>
</feature>
<dbReference type="InterPro" id="IPR011701">
    <property type="entry name" value="MFS"/>
</dbReference>
<comment type="subcellular location">
    <subcellularLocation>
        <location evidence="1">Membrane</location>
        <topology evidence="1">Multi-pass membrane protein</topology>
    </subcellularLocation>
</comment>
<dbReference type="PANTHER" id="PTHR23501">
    <property type="entry name" value="MAJOR FACILITATOR SUPERFAMILY"/>
    <property type="match status" value="1"/>
</dbReference>
<feature type="transmembrane region" description="Helical" evidence="7">
    <location>
        <begin position="398"/>
        <end position="417"/>
    </location>
</feature>
<evidence type="ECO:0000313" key="10">
    <source>
        <dbReference type="Proteomes" id="UP000293360"/>
    </source>
</evidence>
<feature type="transmembrane region" description="Helical" evidence="7">
    <location>
        <begin position="69"/>
        <end position="92"/>
    </location>
</feature>
<evidence type="ECO:0000259" key="8">
    <source>
        <dbReference type="PROSITE" id="PS50850"/>
    </source>
</evidence>
<sequence>MSDDIKKIPGSSPAPKPVDEAEENFKPKTLKFWAILISLFLVLFLVALDRTIIGTAIPQITQEFNSFGHIGWTFLWSILVFEIGSLICGVAPNSRAFIIGRAIAGLGGAGLFTGVTVVMIPLIPLRKRPAFQGVFGSVFGIASAMGPLIGGGLTDGVTWRWCFYINLPIGGLAVLCLIFFLRVPKNKQDPATVWQRVTRLDPLGTFFFVPSIVCLLLALQWGGSTYAWNNWRIIMLIVFFGALLLAFVTVQVTMPDTAAVSARIITRRSIWAGAVFMFCLAGSMMMIVYFTPLWFQVVQGVSAVDSGVYTLPFMLGLVVASIISGGVTTKIGYYVPAMIFSPSLLSVGQGLMGTFTIRETPAHWIGYQFVAGFGLGCGMQSAGLAAQAVLPKPDIPTGIAIMFFSQQLGGAVFTSVGQNLLSSRMTSQIGHIIHEIEDTASDIVDQGAGDLVAKVPPELRSRVREAYNSAITTIFLCGMGVALCGVVAALFMEWKNIKKTGSDDASDDASPVPEQPHGVILRSPGPA</sequence>
<dbReference type="Gene3D" id="1.20.1250.20">
    <property type="entry name" value="MFS general substrate transporter like domains"/>
    <property type="match status" value="2"/>
</dbReference>
<keyword evidence="5 7" id="KW-0472">Membrane</keyword>
<feature type="transmembrane region" description="Helical" evidence="7">
    <location>
        <begin position="30"/>
        <end position="48"/>
    </location>
</feature>
<dbReference type="Proteomes" id="UP000293360">
    <property type="component" value="Unassembled WGS sequence"/>
</dbReference>
<dbReference type="FunFam" id="1.20.1250.20:FF:000196">
    <property type="entry name" value="MFS toxin efflux pump (AflT)"/>
    <property type="match status" value="1"/>
</dbReference>
<dbReference type="GO" id="GO:0022857">
    <property type="term" value="F:transmembrane transporter activity"/>
    <property type="evidence" value="ECO:0007669"/>
    <property type="project" value="InterPro"/>
</dbReference>
<keyword evidence="3 7" id="KW-0812">Transmembrane</keyword>
<feature type="transmembrane region" description="Helical" evidence="7">
    <location>
        <begin position="202"/>
        <end position="221"/>
    </location>
</feature>
<evidence type="ECO:0000256" key="1">
    <source>
        <dbReference type="ARBA" id="ARBA00004141"/>
    </source>
</evidence>
<feature type="region of interest" description="Disordered" evidence="6">
    <location>
        <begin position="501"/>
        <end position="527"/>
    </location>
</feature>
<dbReference type="CDD" id="cd17502">
    <property type="entry name" value="MFS_Azr1_MDR_like"/>
    <property type="match status" value="1"/>
</dbReference>
<feature type="domain" description="Major facilitator superfamily (MFS) profile" evidence="8">
    <location>
        <begin position="1"/>
        <end position="497"/>
    </location>
</feature>
<evidence type="ECO:0000256" key="3">
    <source>
        <dbReference type="ARBA" id="ARBA00022692"/>
    </source>
</evidence>
<feature type="transmembrane region" description="Helical" evidence="7">
    <location>
        <begin position="270"/>
        <end position="295"/>
    </location>
</feature>
<dbReference type="PANTHER" id="PTHR23501:SF201">
    <property type="entry name" value="MFS AFLATOXIN EFFLUX PUMP"/>
    <property type="match status" value="1"/>
</dbReference>
<feature type="transmembrane region" description="Helical" evidence="7">
    <location>
        <begin position="466"/>
        <end position="491"/>
    </location>
</feature>
<reference evidence="9 10" key="1">
    <citation type="submission" date="2018-06" db="EMBL/GenBank/DDBJ databases">
        <title>Complete Genomes of Monosporascus.</title>
        <authorList>
            <person name="Robinson A.J."/>
            <person name="Natvig D.O."/>
        </authorList>
    </citation>
    <scope>NUCLEOTIDE SEQUENCE [LARGE SCALE GENOMIC DNA]</scope>
    <source>
        <strain evidence="9 10">CBS 110550</strain>
    </source>
</reference>
<comment type="caution">
    <text evidence="9">The sequence shown here is derived from an EMBL/GenBank/DDBJ whole genome shotgun (WGS) entry which is preliminary data.</text>
</comment>
<dbReference type="InterPro" id="IPR020846">
    <property type="entry name" value="MFS_dom"/>
</dbReference>
<dbReference type="PROSITE" id="PS50850">
    <property type="entry name" value="MFS"/>
    <property type="match status" value="1"/>
</dbReference>
<evidence type="ECO:0000256" key="6">
    <source>
        <dbReference type="SAM" id="MobiDB-lite"/>
    </source>
</evidence>
<dbReference type="SUPFAM" id="SSF103473">
    <property type="entry name" value="MFS general substrate transporter"/>
    <property type="match status" value="2"/>
</dbReference>
<feature type="transmembrane region" description="Helical" evidence="7">
    <location>
        <begin position="364"/>
        <end position="386"/>
    </location>
</feature>
<proteinExistence type="predicted"/>
<feature type="transmembrane region" description="Helical" evidence="7">
    <location>
        <begin position="307"/>
        <end position="324"/>
    </location>
</feature>
<evidence type="ECO:0000256" key="5">
    <source>
        <dbReference type="ARBA" id="ARBA00023136"/>
    </source>
</evidence>
<protein>
    <recommendedName>
        <fullName evidence="8">Major facilitator superfamily (MFS) profile domain-containing protein</fullName>
    </recommendedName>
</protein>
<keyword evidence="10" id="KW-1185">Reference proteome</keyword>
<evidence type="ECO:0000313" key="9">
    <source>
        <dbReference type="EMBL" id="RYO86918.1"/>
    </source>
</evidence>
<feature type="transmembrane region" description="Helical" evidence="7">
    <location>
        <begin position="331"/>
        <end position="352"/>
    </location>
</feature>
<evidence type="ECO:0000256" key="4">
    <source>
        <dbReference type="ARBA" id="ARBA00022989"/>
    </source>
</evidence>
<dbReference type="GO" id="GO:0005886">
    <property type="term" value="C:plasma membrane"/>
    <property type="evidence" value="ECO:0007669"/>
    <property type="project" value="TreeGrafter"/>
</dbReference>
<dbReference type="AlphaFoldDB" id="A0A4Q4SZE8"/>
<evidence type="ECO:0000256" key="2">
    <source>
        <dbReference type="ARBA" id="ARBA00022448"/>
    </source>
</evidence>
<gene>
    <name evidence="9" type="ORF">DL764_008935</name>
</gene>
<feature type="transmembrane region" description="Helical" evidence="7">
    <location>
        <begin position="98"/>
        <end position="123"/>
    </location>
</feature>
<name>A0A4Q4SZE8_9PEZI</name>
<accession>A0A4Q4SZE8</accession>
<dbReference type="EMBL" id="QJNU01000763">
    <property type="protein sequence ID" value="RYO86918.1"/>
    <property type="molecule type" value="Genomic_DNA"/>
</dbReference>
<keyword evidence="2" id="KW-0813">Transport</keyword>